<dbReference type="VEuPathDB" id="PlasmoDB:PVP01_0824800"/>
<organism evidence="2 3">
    <name type="scientific">Plasmodium vivax</name>
    <name type="common">malaria parasite P. vivax</name>
    <dbReference type="NCBI Taxonomy" id="5855"/>
    <lineage>
        <taxon>Eukaryota</taxon>
        <taxon>Sar</taxon>
        <taxon>Alveolata</taxon>
        <taxon>Apicomplexa</taxon>
        <taxon>Aconoidasida</taxon>
        <taxon>Haemosporida</taxon>
        <taxon>Plasmodiidae</taxon>
        <taxon>Plasmodium</taxon>
        <taxon>Plasmodium (Plasmodium)</taxon>
    </lineage>
</organism>
<sequence length="1719" mass="198124">MDHPHCVECTNFAKESKKGGRGPHVEKLPIDVNGEKFRQNFKGYLKNVNQAFIHSRHDVFSSFNWSNLERVLSDYGTSDVVKAFSARLACARSFRLELTESYKMHKEEQYMESTLERESHLRHRKLKQRHYEQMEKQMFARNQREYRDFERKEQQKARQEGKRKMQGVVKSIIHAAFKVAQMGTTYGDSFFYDALFSLEKSFFMRKIKNMSELAQNNARVNELAVAGTPMGVFEKGEKKQKKGERKEEQKEVKKEENEQKMAGKTTKGRPTEGLPRGPPNQLNLLRCQGTVDCLFRLDLRNVSAGKGNGTEKRAYMHMLAYLANQGELSGVNRKELHSEHPDIRYGRRYSDYKEKLLEGLSQIDMNYVKERMGDKHFSTFPMDVVEEKVKELPLLKSLLLTLFKKGPRENHPRGKYTLPLKIAITGKIKKDAKRLAEHLRRKFPLKVYDVDEIEEDVRRVCSGGSSHDAAPRLETSTDAQKTKRRIARKIKRIAQTLEQKNYEEKNRDSLYADLLYYLIKHDYDLFHVSRRGGKSKGLKEVSPNEEAKGSKRNKYRGYIIVNFFYSLKQYALFELKVKKRFIFNGFSHEHLRNLERGVVPPGDNTPHKNKAENQEGKGDPKLGVNKHGGNKKRSGKTDAAVRPLPDDGDAHREEEVTTELQTSEMEKKNILFFSNFICNIEDWNCVKGRHHFSGATDVHFHVERSNREMNRILFRRITRGELSTGGGREEDRDSHTEGDLSPKRSDDVFIKLKRVNPASVLKRRSESDTELRIPQGCKRKKRHTMKCRMVGAKGVPKMTPKEVPKKTPKTGQHGKDPRCTSPDEQKFRPNLHLMRRIFQMDRSCQEVEAFLRENEGGATYPRFHLLGRHPCRSASLLVSRVLRSGRGRSGGEVASPGGGIGEKEAKMEGEKDAKVEGEKDAKVEGEKDAKVEGKKDAKVEGKKDAKVEGEKDSKMENNCAAKRDPHPGGNPLPRRVDSRTATYFKLRYCHIVKGYISHLFNLFMWRENLKKNVKQTVEEVHRNMHIFTEEVEIEPINEIVQSYNRLRTSGIRNKKVELVLCKEMNSIMLKIWLRILKGKKDSTQKQKMYIPKWMDKQMSLLIFFAFYSISIEHELYVKLAHFVNELICCLLNQEDGSASKNEKEKHLLIFHYFPKSKKDFYSFEGGNYHFPFLQNVREDVRKFLTEHLDGRSSSKSRSDDSNGHDSPFHREREKDLLLLAKEFHFLSSCRFVHKFNCLLNDTVATLREYLFIFHDLNNCINDFISLHYFAIYKRVNLTCVNVKRAIQSERPIRFSCTGGMRKGNTPGNATVNNAHKPAGRRKKKKGNIANEEHPFFNRTEMKQSFRRSMTFTFLKNVMSHILVGHHSVVISRGDLQNAITQSLLLVKDKTEQVTISNWIGGTLLDAYFEERSVSPEHFLQNSRTNDHNDSPCVFPNTEGKQNGYAFFPDFFFFLLFFFFKREGHPTCAHKIFPNYLNVLEQKLASTGELSGGELLQVLRGCLSFWASLADGGSPLGGGAQAERGDEQSGEKCNSEDAAHFFSRNTANPAASENCAERNHLNKTKKKKNCEESIDHFTFAQFAALGLFDFADTRKKLKKEETQKRSYETYLLNKFVFNCLFSLSLFPNFYEHVQIYVKNYLLKKNAEVVSSFEKCVMEKMKSAEGRAGDVALVSPAQPKGEGLNGLRRGQDHSATLFNTKKKVRVREILIFFHTSYPCGC</sequence>
<feature type="region of interest" description="Disordered" evidence="1">
    <location>
        <begin position="722"/>
        <end position="744"/>
    </location>
</feature>
<feature type="compositionally biased region" description="Basic residues" evidence="1">
    <location>
        <begin position="777"/>
        <end position="786"/>
    </location>
</feature>
<feature type="region of interest" description="Disordered" evidence="1">
    <location>
        <begin position="596"/>
        <end position="661"/>
    </location>
</feature>
<accession>A0A564ZTU9</accession>
<proteinExistence type="predicted"/>
<evidence type="ECO:0000313" key="2">
    <source>
        <dbReference type="EMBL" id="VUZ95391.1"/>
    </source>
</evidence>
<dbReference type="OrthoDB" id="377452at2759"/>
<dbReference type="Proteomes" id="UP000220605">
    <property type="component" value="Chromosome 8"/>
</dbReference>
<dbReference type="VEuPathDB" id="PlasmoDB:PVX_095470"/>
<feature type="compositionally biased region" description="Basic and acidic residues" evidence="1">
    <location>
        <begin position="727"/>
        <end position="744"/>
    </location>
</feature>
<dbReference type="EMBL" id="LT635619">
    <property type="protein sequence ID" value="VUZ95391.1"/>
    <property type="molecule type" value="Genomic_DNA"/>
</dbReference>
<feature type="region of interest" description="Disordered" evidence="1">
    <location>
        <begin position="234"/>
        <end position="283"/>
    </location>
</feature>
<protein>
    <submittedName>
        <fullName evidence="2">Uncharacterized protein</fullName>
    </submittedName>
</protein>
<feature type="compositionally biased region" description="Basic and acidic residues" evidence="1">
    <location>
        <begin position="244"/>
        <end position="261"/>
    </location>
</feature>
<evidence type="ECO:0000313" key="3">
    <source>
        <dbReference type="Proteomes" id="UP000220605"/>
    </source>
</evidence>
<feature type="region of interest" description="Disordered" evidence="1">
    <location>
        <begin position="462"/>
        <end position="481"/>
    </location>
</feature>
<feature type="region of interest" description="Disordered" evidence="1">
    <location>
        <begin position="760"/>
        <end position="825"/>
    </location>
</feature>
<feature type="compositionally biased region" description="Basic and acidic residues" evidence="1">
    <location>
        <begin position="644"/>
        <end position="655"/>
    </location>
</feature>
<feature type="compositionally biased region" description="Basic and acidic residues" evidence="1">
    <location>
        <begin position="901"/>
        <end position="966"/>
    </location>
</feature>
<dbReference type="VEuPathDB" id="PlasmoDB:PVW1_080030500"/>
<dbReference type="VEuPathDB" id="PlasmoDB:PVPAM_080037200"/>
<gene>
    <name evidence="2" type="ORF">PVP01_0824800</name>
</gene>
<feature type="compositionally biased region" description="Basic and acidic residues" evidence="1">
    <location>
        <begin position="813"/>
        <end position="825"/>
    </location>
</feature>
<feature type="region of interest" description="Disordered" evidence="1">
    <location>
        <begin position="1305"/>
        <end position="1325"/>
    </location>
</feature>
<feature type="compositionally biased region" description="Basic and acidic residues" evidence="1">
    <location>
        <begin position="605"/>
        <end position="620"/>
    </location>
</feature>
<evidence type="ECO:0000256" key="1">
    <source>
        <dbReference type="SAM" id="MobiDB-lite"/>
    </source>
</evidence>
<name>A0A564ZTU9_PLAVI</name>
<reference evidence="3" key="1">
    <citation type="submission" date="2016-07" db="EMBL/GenBank/DDBJ databases">
        <authorList>
            <consortium name="Pathogen Informatics"/>
        </authorList>
    </citation>
    <scope>NUCLEOTIDE SEQUENCE [LARGE SCALE GENOMIC DNA]</scope>
</reference>
<feature type="region of interest" description="Disordered" evidence="1">
    <location>
        <begin position="886"/>
        <end position="974"/>
    </location>
</feature>